<comment type="caution">
    <text evidence="2">The sequence shown here is derived from an EMBL/GenBank/DDBJ whole genome shotgun (WGS) entry which is preliminary data.</text>
</comment>
<dbReference type="EMBL" id="JAWDGP010004533">
    <property type="protein sequence ID" value="KAK3763545.1"/>
    <property type="molecule type" value="Genomic_DNA"/>
</dbReference>
<reference evidence="2" key="1">
    <citation type="journal article" date="2023" name="G3 (Bethesda)">
        <title>A reference genome for the long-term kleptoplast-retaining sea slug Elysia crispata morphotype clarki.</title>
        <authorList>
            <person name="Eastman K.E."/>
            <person name="Pendleton A.L."/>
            <person name="Shaikh M.A."/>
            <person name="Suttiyut T."/>
            <person name="Ogas R."/>
            <person name="Tomko P."/>
            <person name="Gavelis G."/>
            <person name="Widhalm J.R."/>
            <person name="Wisecaver J.H."/>
        </authorList>
    </citation>
    <scope>NUCLEOTIDE SEQUENCE</scope>
    <source>
        <strain evidence="2">ECLA1</strain>
    </source>
</reference>
<gene>
    <name evidence="2" type="ORF">RRG08_005327</name>
</gene>
<accession>A0AAE1DB85</accession>
<feature type="region of interest" description="Disordered" evidence="1">
    <location>
        <begin position="42"/>
        <end position="125"/>
    </location>
</feature>
<feature type="non-terminal residue" evidence="2">
    <location>
        <position position="1"/>
    </location>
</feature>
<organism evidence="2 3">
    <name type="scientific">Elysia crispata</name>
    <name type="common">lettuce slug</name>
    <dbReference type="NCBI Taxonomy" id="231223"/>
    <lineage>
        <taxon>Eukaryota</taxon>
        <taxon>Metazoa</taxon>
        <taxon>Spiralia</taxon>
        <taxon>Lophotrochozoa</taxon>
        <taxon>Mollusca</taxon>
        <taxon>Gastropoda</taxon>
        <taxon>Heterobranchia</taxon>
        <taxon>Euthyneura</taxon>
        <taxon>Panpulmonata</taxon>
        <taxon>Sacoglossa</taxon>
        <taxon>Placobranchoidea</taxon>
        <taxon>Plakobranchidae</taxon>
        <taxon>Elysia</taxon>
    </lineage>
</organism>
<dbReference type="Proteomes" id="UP001283361">
    <property type="component" value="Unassembled WGS sequence"/>
</dbReference>
<name>A0AAE1DB85_9GAST</name>
<feature type="compositionally biased region" description="Acidic residues" evidence="1">
    <location>
        <begin position="95"/>
        <end position="125"/>
    </location>
</feature>
<evidence type="ECO:0000313" key="3">
    <source>
        <dbReference type="Proteomes" id="UP001283361"/>
    </source>
</evidence>
<proteinExistence type="predicted"/>
<sequence>MCPLNPQHSRCLNHGATICLRQTVHVTRVVLFHLKIGGWARSHQGVCDNDNKDDSDDYGMDDVYIDDDDDADAAAADDDDDDDEDDAAAAAAAAADDDDDDDDDADDDDNNDDSDDYGIDDDYID</sequence>
<evidence type="ECO:0000313" key="2">
    <source>
        <dbReference type="EMBL" id="KAK3763545.1"/>
    </source>
</evidence>
<feature type="compositionally biased region" description="Acidic residues" evidence="1">
    <location>
        <begin position="51"/>
        <end position="87"/>
    </location>
</feature>
<evidence type="ECO:0000256" key="1">
    <source>
        <dbReference type="SAM" id="MobiDB-lite"/>
    </source>
</evidence>
<dbReference type="AlphaFoldDB" id="A0AAE1DB85"/>
<keyword evidence="3" id="KW-1185">Reference proteome</keyword>
<protein>
    <submittedName>
        <fullName evidence="2">Uncharacterized protein</fullName>
    </submittedName>
</protein>